<gene>
    <name evidence="9" type="ORF">ABW02_15535</name>
</gene>
<dbReference type="InterPro" id="IPR038770">
    <property type="entry name" value="Na+/solute_symporter_sf"/>
</dbReference>
<dbReference type="EMBL" id="LDPH01000015">
    <property type="protein sequence ID" value="KLV25575.1"/>
    <property type="molecule type" value="Genomic_DNA"/>
</dbReference>
<dbReference type="Proteomes" id="UP000036045">
    <property type="component" value="Unassembled WGS sequence"/>
</dbReference>
<keyword evidence="4" id="KW-1003">Cell membrane</keyword>
<feature type="transmembrane region" description="Helical" evidence="8">
    <location>
        <begin position="132"/>
        <end position="156"/>
    </location>
</feature>
<keyword evidence="3" id="KW-0813">Transport</keyword>
<feature type="transmembrane region" description="Helical" evidence="8">
    <location>
        <begin position="45"/>
        <end position="63"/>
    </location>
</feature>
<evidence type="ECO:0000313" key="10">
    <source>
        <dbReference type="Proteomes" id="UP000036045"/>
    </source>
</evidence>
<comment type="subcellular location">
    <subcellularLocation>
        <location evidence="1">Cell membrane</location>
        <topology evidence="1">Multi-pass membrane protein</topology>
    </subcellularLocation>
</comment>
<feature type="transmembrane region" description="Helical" evidence="8">
    <location>
        <begin position="168"/>
        <end position="191"/>
    </location>
</feature>
<keyword evidence="10" id="KW-1185">Reference proteome</keyword>
<dbReference type="Pfam" id="PF01758">
    <property type="entry name" value="SBF"/>
    <property type="match status" value="1"/>
</dbReference>
<evidence type="ECO:0000256" key="4">
    <source>
        <dbReference type="ARBA" id="ARBA00022475"/>
    </source>
</evidence>
<reference evidence="9 10" key="1">
    <citation type="submission" date="2015-05" db="EMBL/GenBank/DDBJ databases">
        <title>Whole genome sequence and identification of bacterial endophytes from Costus igneus.</title>
        <authorList>
            <person name="Lee Y.P."/>
            <person name="Gan H.M."/>
            <person name="Eng W."/>
            <person name="Wheatley M.S."/>
            <person name="Caraballo A."/>
            <person name="Polter S."/>
            <person name="Savka M.A."/>
            <person name="Hudson A.O."/>
        </authorList>
    </citation>
    <scope>NUCLEOTIDE SEQUENCE [LARGE SCALE GENOMIC DNA]</scope>
    <source>
        <strain evidence="9 10">RIT379</strain>
    </source>
</reference>
<name>A0A0J1L9K3_NIACI</name>
<comment type="caution">
    <text evidence="9">The sequence shown here is derived from an EMBL/GenBank/DDBJ whole genome shotgun (WGS) entry which is preliminary data.</text>
</comment>
<feature type="transmembrane region" description="Helical" evidence="8">
    <location>
        <begin position="75"/>
        <end position="97"/>
    </location>
</feature>
<evidence type="ECO:0000256" key="8">
    <source>
        <dbReference type="SAM" id="Phobius"/>
    </source>
</evidence>
<sequence>MILKVNITREKLENQQIWIYGISLLFGGILGISNEDLGKGLDWAISPLIAILMYGMFAQIPFLKLREAISNLRFMAALLIGNFIAVPIIVWILTMIFPQSPPILLGVCLVLLTPCIDYVIVFTQLGKGNEKLMLASTPILFVVQMILLPLYLWLFIGEEMGGVVHIEPFLEAFLLLIVTPLILAIITQLWAKKTALGEKVLDITTWFPVPFMALVLIVVVTSQIGKVYSDFEIIVRVIPIYILFLIITPFISRFIAFVFKLDIGAGRALIFSTGTRNSLVVLPLALALPDSWATLAAAVIVTQTIVELIGELFYIKAIPKLILKDHTDYKEGL</sequence>
<proteinExistence type="inferred from homology"/>
<dbReference type="GO" id="GO:0015297">
    <property type="term" value="F:antiporter activity"/>
    <property type="evidence" value="ECO:0007669"/>
    <property type="project" value="InterPro"/>
</dbReference>
<keyword evidence="7 8" id="KW-0472">Membrane</keyword>
<evidence type="ECO:0000256" key="1">
    <source>
        <dbReference type="ARBA" id="ARBA00004651"/>
    </source>
</evidence>
<evidence type="ECO:0000256" key="2">
    <source>
        <dbReference type="ARBA" id="ARBA00010110"/>
    </source>
</evidence>
<accession>A0A0J1L9K3</accession>
<evidence type="ECO:0000256" key="7">
    <source>
        <dbReference type="ARBA" id="ARBA00023136"/>
    </source>
</evidence>
<evidence type="ECO:0000313" key="9">
    <source>
        <dbReference type="EMBL" id="KLV25575.1"/>
    </source>
</evidence>
<protein>
    <submittedName>
        <fullName evidence="9">Arsenic resistance protein</fullName>
    </submittedName>
</protein>
<feature type="transmembrane region" description="Helical" evidence="8">
    <location>
        <begin position="103"/>
        <end position="120"/>
    </location>
</feature>
<dbReference type="GO" id="GO:0005886">
    <property type="term" value="C:plasma membrane"/>
    <property type="evidence" value="ECO:0007669"/>
    <property type="project" value="UniProtKB-SubCell"/>
</dbReference>
<dbReference type="AlphaFoldDB" id="A0A0J1L9K3"/>
<feature type="transmembrane region" description="Helical" evidence="8">
    <location>
        <begin position="17"/>
        <end position="33"/>
    </location>
</feature>
<keyword evidence="5 8" id="KW-0812">Transmembrane</keyword>
<dbReference type="PANTHER" id="PTHR43057">
    <property type="entry name" value="ARSENITE EFFLUX TRANSPORTER"/>
    <property type="match status" value="1"/>
</dbReference>
<dbReference type="InterPro" id="IPR004706">
    <property type="entry name" value="Arsenical-R_Acr3"/>
</dbReference>
<dbReference type="InterPro" id="IPR002657">
    <property type="entry name" value="BilAc:Na_symport/Acr3"/>
</dbReference>
<comment type="similarity">
    <text evidence="2">Belongs to the arsenical resistance-3 (ACR3) (TC 2.A.59) family.</text>
</comment>
<dbReference type="GO" id="GO:0015105">
    <property type="term" value="F:arsenite transmembrane transporter activity"/>
    <property type="evidence" value="ECO:0007669"/>
    <property type="project" value="TreeGrafter"/>
</dbReference>
<dbReference type="PATRIC" id="fig|1397.4.peg.1295"/>
<dbReference type="Gene3D" id="1.20.1530.20">
    <property type="match status" value="1"/>
</dbReference>
<dbReference type="PANTHER" id="PTHR43057:SF1">
    <property type="entry name" value="ARSENICAL-RESISTANCE PROTEIN 3"/>
    <property type="match status" value="1"/>
</dbReference>
<dbReference type="GO" id="GO:0015104">
    <property type="term" value="F:antimonite transmembrane transporter activity"/>
    <property type="evidence" value="ECO:0007669"/>
    <property type="project" value="TreeGrafter"/>
</dbReference>
<feature type="transmembrane region" description="Helical" evidence="8">
    <location>
        <begin position="233"/>
        <end position="256"/>
    </location>
</feature>
<keyword evidence="6 8" id="KW-1133">Transmembrane helix</keyword>
<organism evidence="9 10">
    <name type="scientific">Niallia circulans</name>
    <name type="common">Bacillus circulans</name>
    <dbReference type="NCBI Taxonomy" id="1397"/>
    <lineage>
        <taxon>Bacteria</taxon>
        <taxon>Bacillati</taxon>
        <taxon>Bacillota</taxon>
        <taxon>Bacilli</taxon>
        <taxon>Bacillales</taxon>
        <taxon>Bacillaceae</taxon>
        <taxon>Niallia</taxon>
    </lineage>
</organism>
<evidence type="ECO:0000256" key="6">
    <source>
        <dbReference type="ARBA" id="ARBA00022989"/>
    </source>
</evidence>
<evidence type="ECO:0000256" key="3">
    <source>
        <dbReference type="ARBA" id="ARBA00022448"/>
    </source>
</evidence>
<feature type="transmembrane region" description="Helical" evidence="8">
    <location>
        <begin position="203"/>
        <end position="221"/>
    </location>
</feature>
<evidence type="ECO:0000256" key="5">
    <source>
        <dbReference type="ARBA" id="ARBA00022692"/>
    </source>
</evidence>